<protein>
    <submittedName>
        <fullName evidence="2">Uncharacterized protein</fullName>
    </submittedName>
</protein>
<name>A0ABN8ZAD2_RANTA</name>
<feature type="region of interest" description="Disordered" evidence="1">
    <location>
        <begin position="75"/>
        <end position="101"/>
    </location>
</feature>
<dbReference type="EMBL" id="OX459939">
    <property type="protein sequence ID" value="CAI9169752.1"/>
    <property type="molecule type" value="Genomic_DNA"/>
</dbReference>
<evidence type="ECO:0000313" key="3">
    <source>
        <dbReference type="Proteomes" id="UP001176941"/>
    </source>
</evidence>
<sequence>MGRGGRRWALALGPEDATNHTGLLLARSAPSPSTSTFTSPPSTIFFYFFFLQNSIHIEYNIFVYLTGRGGGGDCGGAGSAARYSSPRGYWGEDPRPLPSPL</sequence>
<reference evidence="2" key="1">
    <citation type="submission" date="2023-04" db="EMBL/GenBank/DDBJ databases">
        <authorList>
            <consortium name="ELIXIR-Norway"/>
        </authorList>
    </citation>
    <scope>NUCLEOTIDE SEQUENCE [LARGE SCALE GENOMIC DNA]</scope>
</reference>
<accession>A0ABN8ZAD2</accession>
<organism evidence="2 3">
    <name type="scientific">Rangifer tarandus platyrhynchus</name>
    <name type="common">Svalbard reindeer</name>
    <dbReference type="NCBI Taxonomy" id="3082113"/>
    <lineage>
        <taxon>Eukaryota</taxon>
        <taxon>Metazoa</taxon>
        <taxon>Chordata</taxon>
        <taxon>Craniata</taxon>
        <taxon>Vertebrata</taxon>
        <taxon>Euteleostomi</taxon>
        <taxon>Mammalia</taxon>
        <taxon>Eutheria</taxon>
        <taxon>Laurasiatheria</taxon>
        <taxon>Artiodactyla</taxon>
        <taxon>Ruminantia</taxon>
        <taxon>Pecora</taxon>
        <taxon>Cervidae</taxon>
        <taxon>Odocoileinae</taxon>
        <taxon>Rangifer</taxon>
    </lineage>
</organism>
<proteinExistence type="predicted"/>
<evidence type="ECO:0000256" key="1">
    <source>
        <dbReference type="SAM" id="MobiDB-lite"/>
    </source>
</evidence>
<evidence type="ECO:0000313" key="2">
    <source>
        <dbReference type="EMBL" id="CAI9169752.1"/>
    </source>
</evidence>
<gene>
    <name evidence="2" type="ORF">MRATA1EN1_LOCUS18714</name>
</gene>
<keyword evidence="3" id="KW-1185">Reference proteome</keyword>
<dbReference type="Proteomes" id="UP001176941">
    <property type="component" value="Chromosome 3"/>
</dbReference>